<feature type="domain" description="Amidohydrolase 3" evidence="1">
    <location>
        <begin position="47"/>
        <end position="213"/>
    </location>
</feature>
<accession>A0A6F8Z179</accession>
<dbReference type="RefSeq" id="WP_173165823.1">
    <property type="nucleotide sequence ID" value="NZ_AP022871.1"/>
</dbReference>
<dbReference type="SUPFAM" id="SSF51556">
    <property type="entry name" value="Metallo-dependent hydrolases"/>
    <property type="match status" value="1"/>
</dbReference>
<evidence type="ECO:0000313" key="3">
    <source>
        <dbReference type="Proteomes" id="UP000503011"/>
    </source>
</evidence>
<dbReference type="GO" id="GO:0016810">
    <property type="term" value="F:hydrolase activity, acting on carbon-nitrogen (but not peptide) bonds"/>
    <property type="evidence" value="ECO:0007669"/>
    <property type="project" value="InterPro"/>
</dbReference>
<evidence type="ECO:0000259" key="1">
    <source>
        <dbReference type="Pfam" id="PF07969"/>
    </source>
</evidence>
<dbReference type="SUPFAM" id="SSF51338">
    <property type="entry name" value="Composite domain of metallo-dependent hydrolases"/>
    <property type="match status" value="1"/>
</dbReference>
<dbReference type="EMBL" id="AP022871">
    <property type="protein sequence ID" value="BCB92084.1"/>
    <property type="molecule type" value="Genomic_DNA"/>
</dbReference>
<dbReference type="PANTHER" id="PTHR11647">
    <property type="entry name" value="HYDRANTOINASE/DIHYDROPYRIMIDINASE FAMILY MEMBER"/>
    <property type="match status" value="1"/>
</dbReference>
<sequence>MSRQLDLLITNGLVFDGSGRPGYRADVGVRGDEIVLVGRAGDVPAARTVDAAGKVVCPGFVDIHGHSDYLLLMDPSCDSKITQGITTDVGGNCGLSPGPFSDVWYVDWWVDNPRNFHSVPIAEGRDILREHGLELDWQDLGGFFDRLDGAGLGPNYAGLVGHYVLRSTAYGEPGTQPARPATRDEIGKMKDLVRQAMEQGARGVSCAFHHTDPELDVSQEEFRELGRVVAEYDGIFAFHLRSYTDLLLSSVREAIELADTVGVRTTVSHLMADGKEYWGKLSYALDKIAVARAQGVPIWTDVMLTLQARNYMSGGLLTMMPDAAVAAAGDDWAGYFADGGRVAETAEAIRKGGANRWYKARFNPSSYWPLWDEMLRVIRSPRQPEFEGLMLYDVSRLLGCDSYEAMCHLLRINDGDADTILERSDEGDIVDVLQHPMSMVGTDGSPVLPIRSPRPPNPRLYASYPMLFGHYVRELDALRFEDAVMKSTSIPAQFLGLRDRGELRPGYKADIVVMDAAQVRGHQHLTARPKDYHEYSEGVTHVAVNGQLVVDGGELTANRPGQVLRLR</sequence>
<dbReference type="Proteomes" id="UP000503011">
    <property type="component" value="Chromosome"/>
</dbReference>
<dbReference type="Gene3D" id="3.20.20.140">
    <property type="entry name" value="Metal-dependent hydrolases"/>
    <property type="match status" value="2"/>
</dbReference>
<dbReference type="PANTHER" id="PTHR11647:SF1">
    <property type="entry name" value="COLLAPSIN RESPONSE MEDIATOR PROTEIN"/>
    <property type="match status" value="1"/>
</dbReference>
<reference evidence="2 3" key="2">
    <citation type="submission" date="2020-03" db="EMBL/GenBank/DDBJ databases">
        <authorList>
            <person name="Ichikawa N."/>
            <person name="Kimura A."/>
            <person name="Kitahashi Y."/>
            <person name="Uohara A."/>
        </authorList>
    </citation>
    <scope>NUCLEOTIDE SEQUENCE [LARGE SCALE GENOMIC DNA]</scope>
    <source>
        <strain evidence="2 3">NBRC 105367</strain>
    </source>
</reference>
<reference evidence="2 3" key="1">
    <citation type="submission" date="2020-03" db="EMBL/GenBank/DDBJ databases">
        <title>Whole genome shotgun sequence of Phytohabitans suffuscus NBRC 105367.</title>
        <authorList>
            <person name="Komaki H."/>
            <person name="Tamura T."/>
        </authorList>
    </citation>
    <scope>NUCLEOTIDE SEQUENCE [LARGE SCALE GENOMIC DNA]</scope>
    <source>
        <strain evidence="2 3">NBRC 105367</strain>
    </source>
</reference>
<dbReference type="InterPro" id="IPR032466">
    <property type="entry name" value="Metal_Hydrolase"/>
</dbReference>
<dbReference type="InterPro" id="IPR013108">
    <property type="entry name" value="Amidohydro_3"/>
</dbReference>
<organism evidence="2 3">
    <name type="scientific">Phytohabitans suffuscus</name>
    <dbReference type="NCBI Taxonomy" id="624315"/>
    <lineage>
        <taxon>Bacteria</taxon>
        <taxon>Bacillati</taxon>
        <taxon>Actinomycetota</taxon>
        <taxon>Actinomycetes</taxon>
        <taxon>Micromonosporales</taxon>
        <taxon>Micromonosporaceae</taxon>
    </lineage>
</organism>
<dbReference type="KEGG" id="psuu:Psuf_093970"/>
<keyword evidence="3" id="KW-1185">Reference proteome</keyword>
<dbReference type="AlphaFoldDB" id="A0A6F8Z179"/>
<name>A0A6F8Z179_9ACTN</name>
<dbReference type="InterPro" id="IPR050378">
    <property type="entry name" value="Metallo-dep_Hydrolases_sf"/>
</dbReference>
<dbReference type="Pfam" id="PF07969">
    <property type="entry name" value="Amidohydro_3"/>
    <property type="match status" value="2"/>
</dbReference>
<feature type="domain" description="Amidohydrolase 3" evidence="1">
    <location>
        <begin position="434"/>
        <end position="550"/>
    </location>
</feature>
<protein>
    <submittedName>
        <fullName evidence="2">Aminoacylase</fullName>
    </submittedName>
</protein>
<dbReference type="InterPro" id="IPR011059">
    <property type="entry name" value="Metal-dep_hydrolase_composite"/>
</dbReference>
<evidence type="ECO:0000313" key="2">
    <source>
        <dbReference type="EMBL" id="BCB92084.1"/>
    </source>
</evidence>
<gene>
    <name evidence="2" type="ORF">Psuf_093970</name>
</gene>
<proteinExistence type="predicted"/>